<keyword evidence="1" id="KW-0812">Transmembrane</keyword>
<evidence type="ECO:0000256" key="1">
    <source>
        <dbReference type="SAM" id="Phobius"/>
    </source>
</evidence>
<gene>
    <name evidence="2" type="ORF">CRM22_010777</name>
</gene>
<name>A0A4V3SAW2_OPIFE</name>
<proteinExistence type="predicted"/>
<protein>
    <submittedName>
        <fullName evidence="2">Uncharacterized protein</fullName>
    </submittedName>
</protein>
<dbReference type="Proteomes" id="UP000308267">
    <property type="component" value="Unassembled WGS sequence"/>
</dbReference>
<keyword evidence="1" id="KW-1133">Transmembrane helix</keyword>
<dbReference type="EMBL" id="SJOL01010758">
    <property type="protein sequence ID" value="TGZ50624.1"/>
    <property type="molecule type" value="Genomic_DNA"/>
</dbReference>
<accession>A0A4V3SAW2</accession>
<sequence length="95" mass="10405">MEVADVSDSTSTLFVQCYTPVMIIVSTMMMMMMMVMKMAIKTAATLLTCFGISCPEHPTCVHHTLVSNTSDISCIGSQVLAKSINLEERRINGPE</sequence>
<keyword evidence="1" id="KW-0472">Membrane</keyword>
<evidence type="ECO:0000313" key="3">
    <source>
        <dbReference type="Proteomes" id="UP000308267"/>
    </source>
</evidence>
<comment type="caution">
    <text evidence="2">The sequence shown here is derived from an EMBL/GenBank/DDBJ whole genome shotgun (WGS) entry which is preliminary data.</text>
</comment>
<organism evidence="2 3">
    <name type="scientific">Opisthorchis felineus</name>
    <dbReference type="NCBI Taxonomy" id="147828"/>
    <lineage>
        <taxon>Eukaryota</taxon>
        <taxon>Metazoa</taxon>
        <taxon>Spiralia</taxon>
        <taxon>Lophotrochozoa</taxon>
        <taxon>Platyhelminthes</taxon>
        <taxon>Trematoda</taxon>
        <taxon>Digenea</taxon>
        <taxon>Opisthorchiida</taxon>
        <taxon>Opisthorchiata</taxon>
        <taxon>Opisthorchiidae</taxon>
        <taxon>Opisthorchis</taxon>
    </lineage>
</organism>
<evidence type="ECO:0000313" key="2">
    <source>
        <dbReference type="EMBL" id="TGZ50624.1"/>
    </source>
</evidence>
<dbReference type="AlphaFoldDB" id="A0A4V3SAW2"/>
<keyword evidence="3" id="KW-1185">Reference proteome</keyword>
<feature type="transmembrane region" description="Helical" evidence="1">
    <location>
        <begin position="12"/>
        <end position="31"/>
    </location>
</feature>
<reference evidence="2 3" key="1">
    <citation type="journal article" date="2019" name="BMC Genomics">
        <title>New insights from Opisthorchis felineus genome: update on genomics of the epidemiologically important liver flukes.</title>
        <authorList>
            <person name="Ershov N.I."/>
            <person name="Mordvinov V.A."/>
            <person name="Prokhortchouk E.B."/>
            <person name="Pakharukova M.Y."/>
            <person name="Gunbin K.V."/>
            <person name="Ustyantsev K."/>
            <person name="Genaev M.A."/>
            <person name="Blinov A.G."/>
            <person name="Mazur A."/>
            <person name="Boulygina E."/>
            <person name="Tsygankova S."/>
            <person name="Khrameeva E."/>
            <person name="Chekanov N."/>
            <person name="Fan G."/>
            <person name="Xiao A."/>
            <person name="Zhang H."/>
            <person name="Xu X."/>
            <person name="Yang H."/>
            <person name="Solovyev V."/>
            <person name="Lee S.M."/>
            <person name="Liu X."/>
            <person name="Afonnikov D.A."/>
            <person name="Skryabin K.G."/>
        </authorList>
    </citation>
    <scope>NUCLEOTIDE SEQUENCE [LARGE SCALE GENOMIC DNA]</scope>
    <source>
        <strain evidence="2">AK-0245</strain>
        <tissue evidence="2">Whole organism</tissue>
    </source>
</reference>